<keyword evidence="1" id="KW-0732">Signal</keyword>
<feature type="signal peptide" evidence="1">
    <location>
        <begin position="1"/>
        <end position="22"/>
    </location>
</feature>
<evidence type="ECO:0000313" key="3">
    <source>
        <dbReference type="Proteomes" id="UP001169458"/>
    </source>
</evidence>
<protein>
    <recommendedName>
        <fullName evidence="4">Fimbrillin family protein</fullName>
    </recommendedName>
</protein>
<name>A0ABT7VEI5_9BACE</name>
<evidence type="ECO:0000256" key="1">
    <source>
        <dbReference type="SAM" id="SignalP"/>
    </source>
</evidence>
<reference evidence="3" key="2">
    <citation type="submission" date="2023-07" db="EMBL/GenBank/DDBJ databases">
        <title>Identification and characterization of horizontal gene transfer across gut microbiota members of farm animals based on homology search.</title>
        <authorList>
            <person name="Schwarzerova J."/>
            <person name="Nykrynova M."/>
            <person name="Jureckova K."/>
            <person name="Cejkova D."/>
            <person name="Rychlik I."/>
        </authorList>
    </citation>
    <scope>NUCLEOTIDE SEQUENCE [LARGE SCALE GENOMIC DNA]</scope>
    <source>
        <strain evidence="3">109_WCHN</strain>
    </source>
</reference>
<feature type="chain" id="PRO_5046941994" description="Fimbrillin family protein" evidence="1">
    <location>
        <begin position="23"/>
        <end position="60"/>
    </location>
</feature>
<gene>
    <name evidence="2" type="ORF">QUW60_05545</name>
</gene>
<dbReference type="PROSITE" id="PS51257">
    <property type="entry name" value="PROKAR_LIPOPROTEIN"/>
    <property type="match status" value="1"/>
</dbReference>
<dbReference type="Proteomes" id="UP001169458">
    <property type="component" value="Unassembled WGS sequence"/>
</dbReference>
<evidence type="ECO:0000313" key="2">
    <source>
        <dbReference type="EMBL" id="MDM8324693.1"/>
    </source>
</evidence>
<keyword evidence="3" id="KW-1185">Reference proteome</keyword>
<accession>A0ABT7VEI5</accession>
<comment type="caution">
    <text evidence="2">The sequence shown here is derived from an EMBL/GenBank/DDBJ whole genome shotgun (WGS) entry which is preliminary data.</text>
</comment>
<sequence length="60" mass="6385">MKHPTRTCAAAAVCLLSLAACQEEMLTSEGTKGNVKILARMDGNISTRTCVGNTTEDHHP</sequence>
<evidence type="ECO:0008006" key="4">
    <source>
        <dbReference type="Google" id="ProtNLM"/>
    </source>
</evidence>
<reference evidence="2 3" key="1">
    <citation type="submission" date="2023-06" db="EMBL/GenBank/DDBJ databases">
        <authorList>
            <person name="Zeman M."/>
            <person name="Kubasova T."/>
            <person name="Jahodarova E."/>
            <person name="Nykrynova M."/>
            <person name="Rychlik I."/>
        </authorList>
    </citation>
    <scope>NUCLEOTIDE SEQUENCE [LARGE SCALE GENOMIC DNA]</scope>
    <source>
        <strain evidence="2 3">109_WCHN</strain>
    </source>
</reference>
<proteinExistence type="predicted"/>
<dbReference type="EMBL" id="JAUDEN010000007">
    <property type="protein sequence ID" value="MDM8324693.1"/>
    <property type="molecule type" value="Genomic_DNA"/>
</dbReference>
<dbReference type="RefSeq" id="WP_289559027.1">
    <property type="nucleotide sequence ID" value="NZ_JAUDEN010000007.1"/>
</dbReference>
<organism evidence="2 3">
    <name type="scientific">Bacteroides gallinaceum</name>
    <dbReference type="NCBI Taxonomy" id="1462571"/>
    <lineage>
        <taxon>Bacteria</taxon>
        <taxon>Pseudomonadati</taxon>
        <taxon>Bacteroidota</taxon>
        <taxon>Bacteroidia</taxon>
        <taxon>Bacteroidales</taxon>
        <taxon>Bacteroidaceae</taxon>
        <taxon>Bacteroides</taxon>
    </lineage>
</organism>